<comment type="caution">
    <text evidence="1">The sequence shown here is derived from an EMBL/GenBank/DDBJ whole genome shotgun (WGS) entry which is preliminary data.</text>
</comment>
<sequence length="109" mass="12510">MLLRWAHRLGMPVQQLAESMAYAMMVRLALPAEEGVVDVRGYSQEQFWAAVRDLAEHGWVQVEDRGFAEALRRSAVEAGYPARVRESGPGWWVVEITDMRPRVGRKEER</sequence>
<organism evidence="1">
    <name type="scientific">Thermocrispum agreste</name>
    <dbReference type="NCBI Taxonomy" id="37925"/>
    <lineage>
        <taxon>Bacteria</taxon>
        <taxon>Bacillati</taxon>
        <taxon>Actinomycetota</taxon>
        <taxon>Actinomycetes</taxon>
        <taxon>Pseudonocardiales</taxon>
        <taxon>Pseudonocardiaceae</taxon>
        <taxon>Thermocrispum</taxon>
    </lineage>
</organism>
<dbReference type="EMBL" id="QGUI01000974">
    <property type="protein sequence ID" value="PZM89393.1"/>
    <property type="molecule type" value="Genomic_DNA"/>
</dbReference>
<proteinExistence type="predicted"/>
<dbReference type="AlphaFoldDB" id="A0A2W4KX65"/>
<reference evidence="1" key="1">
    <citation type="submission" date="2018-05" db="EMBL/GenBank/DDBJ databases">
        <authorList>
            <person name="Lanie J.A."/>
            <person name="Ng W.-L."/>
            <person name="Kazmierczak K.M."/>
            <person name="Andrzejewski T.M."/>
            <person name="Davidsen T.M."/>
            <person name="Wayne K.J."/>
            <person name="Tettelin H."/>
            <person name="Glass J.I."/>
            <person name="Rusch D."/>
            <person name="Podicherti R."/>
            <person name="Tsui H.-C.T."/>
            <person name="Winkler M.E."/>
        </authorList>
    </citation>
    <scope>NUCLEOTIDE SEQUENCE</scope>
    <source>
        <strain evidence="1">ZC4RG45</strain>
    </source>
</reference>
<protein>
    <submittedName>
        <fullName evidence="1">Uncharacterized protein</fullName>
    </submittedName>
</protein>
<evidence type="ECO:0000313" key="1">
    <source>
        <dbReference type="EMBL" id="PZM89393.1"/>
    </source>
</evidence>
<accession>A0A2W4KX65</accession>
<name>A0A2W4KX65_9PSEU</name>
<gene>
    <name evidence="1" type="ORF">DIU77_19190</name>
</gene>